<dbReference type="AlphaFoldDB" id="A0A420MU66"/>
<dbReference type="EMBL" id="MRCX01000112">
    <property type="protein sequence ID" value="RKK71574.1"/>
    <property type="molecule type" value="Genomic_DNA"/>
</dbReference>
<dbReference type="Proteomes" id="UP000285084">
    <property type="component" value="Unassembled WGS sequence"/>
</dbReference>
<dbReference type="VEuPathDB" id="FungiDB:FOXG_04820"/>
<gene>
    <name evidence="1" type="ORF">BFJ69_g10836</name>
</gene>
<comment type="caution">
    <text evidence="1">The sequence shown here is derived from an EMBL/GenBank/DDBJ whole genome shotgun (WGS) entry which is preliminary data.</text>
</comment>
<dbReference type="VEuPathDB" id="FungiDB:FOMG_06122"/>
<evidence type="ECO:0000313" key="1">
    <source>
        <dbReference type="EMBL" id="RKK71574.1"/>
    </source>
</evidence>
<dbReference type="VEuPathDB" id="FungiDB:FOZG_10517"/>
<protein>
    <submittedName>
        <fullName evidence="1">Uncharacterized protein</fullName>
    </submittedName>
</protein>
<reference evidence="1 2" key="1">
    <citation type="journal article" date="2018" name="Sci. Rep.">
        <title>Characterisation of pathogen-specific regions and novel effector candidates in Fusarium oxysporum f. sp. cepae.</title>
        <authorList>
            <person name="Armitage A.D."/>
            <person name="Taylor A."/>
            <person name="Sobczyk M.K."/>
            <person name="Baxter L."/>
            <person name="Greenfield B.P."/>
            <person name="Bates H.J."/>
            <person name="Wilson F."/>
            <person name="Jackson A.C."/>
            <person name="Ott S."/>
            <person name="Harrison R.J."/>
            <person name="Clarkson J.P."/>
        </authorList>
    </citation>
    <scope>NUCLEOTIDE SEQUENCE [LARGE SCALE GENOMIC DNA]</scope>
    <source>
        <strain evidence="1 2">Fo_A13</strain>
    </source>
</reference>
<organism evidence="1 2">
    <name type="scientific">Fusarium oxysporum</name>
    <name type="common">Fusarium vascular wilt</name>
    <dbReference type="NCBI Taxonomy" id="5507"/>
    <lineage>
        <taxon>Eukaryota</taxon>
        <taxon>Fungi</taxon>
        <taxon>Dikarya</taxon>
        <taxon>Ascomycota</taxon>
        <taxon>Pezizomycotina</taxon>
        <taxon>Sordariomycetes</taxon>
        <taxon>Hypocreomycetidae</taxon>
        <taxon>Hypocreales</taxon>
        <taxon>Nectriaceae</taxon>
        <taxon>Fusarium</taxon>
        <taxon>Fusarium oxysporum species complex</taxon>
    </lineage>
</organism>
<name>A0A420MU66_FUSOX</name>
<evidence type="ECO:0000313" key="2">
    <source>
        <dbReference type="Proteomes" id="UP000285084"/>
    </source>
</evidence>
<proteinExistence type="predicted"/>
<accession>A0A420MU66</accession>
<sequence length="114" mass="12803">MPLVSLADLAYAGRDAYARFQDDEDVDTLSQAIGFLRIVNNHIQLPFVLADLGFYLHYRYGLAGNSSDLDEAIIFESESLARIDPDHSDRARILNNLGQFYSSRFESTSIPSDL</sequence>